<dbReference type="EMBL" id="LVVM01004235">
    <property type="protein sequence ID" value="OJA13283.1"/>
    <property type="molecule type" value="Genomic_DNA"/>
</dbReference>
<comment type="caution">
    <text evidence="1">The sequence shown here is derived from an EMBL/GenBank/DDBJ whole genome shotgun (WGS) entry which is preliminary data.</text>
</comment>
<name>A0A1J8PZY0_9AGAM</name>
<evidence type="ECO:0000313" key="1">
    <source>
        <dbReference type="EMBL" id="OJA13283.1"/>
    </source>
</evidence>
<organism evidence="1 2">
    <name type="scientific">Rhizopogon vesiculosus</name>
    <dbReference type="NCBI Taxonomy" id="180088"/>
    <lineage>
        <taxon>Eukaryota</taxon>
        <taxon>Fungi</taxon>
        <taxon>Dikarya</taxon>
        <taxon>Basidiomycota</taxon>
        <taxon>Agaricomycotina</taxon>
        <taxon>Agaricomycetes</taxon>
        <taxon>Agaricomycetidae</taxon>
        <taxon>Boletales</taxon>
        <taxon>Suillineae</taxon>
        <taxon>Rhizopogonaceae</taxon>
        <taxon>Rhizopogon</taxon>
    </lineage>
</organism>
<dbReference type="AlphaFoldDB" id="A0A1J8PZY0"/>
<sequence>MQHSEFPSLKVFGLKSMPDPCIHRHFLHGWVLRSRALAPERD</sequence>
<gene>
    <name evidence="1" type="ORF">AZE42_05018</name>
</gene>
<proteinExistence type="predicted"/>
<keyword evidence="2" id="KW-1185">Reference proteome</keyword>
<dbReference type="Proteomes" id="UP000183567">
    <property type="component" value="Unassembled WGS sequence"/>
</dbReference>
<reference evidence="1 2" key="1">
    <citation type="submission" date="2016-03" db="EMBL/GenBank/DDBJ databases">
        <title>Comparative genomics of the ectomycorrhizal sister species Rhizopogon vinicolor and Rhizopogon vesiculosus (Basidiomycota: Boletales) reveals a divergence of the mating type B locus.</title>
        <authorList>
            <person name="Mujic A.B."/>
            <person name="Kuo A."/>
            <person name="Tritt A."/>
            <person name="Lipzen A."/>
            <person name="Chen C."/>
            <person name="Johnson J."/>
            <person name="Sharma A."/>
            <person name="Barry K."/>
            <person name="Grigoriev I.V."/>
            <person name="Spatafora J.W."/>
        </authorList>
    </citation>
    <scope>NUCLEOTIDE SEQUENCE [LARGE SCALE GENOMIC DNA]</scope>
    <source>
        <strain evidence="1 2">AM-OR11-056</strain>
    </source>
</reference>
<accession>A0A1J8PZY0</accession>
<evidence type="ECO:0000313" key="2">
    <source>
        <dbReference type="Proteomes" id="UP000183567"/>
    </source>
</evidence>
<protein>
    <submittedName>
        <fullName evidence="1">Uncharacterized protein</fullName>
    </submittedName>
</protein>